<proteinExistence type="predicted"/>
<dbReference type="Proteomes" id="UP000001056">
    <property type="component" value="Unassembled WGS sequence"/>
</dbReference>
<dbReference type="eggNOG" id="ENOG502RAX3">
    <property type="taxonomic scope" value="Eukaryota"/>
</dbReference>
<feature type="region of interest" description="Disordered" evidence="1">
    <location>
        <begin position="635"/>
        <end position="696"/>
    </location>
</feature>
<dbReference type="EMBL" id="CH408029">
    <property type="protein sequence ID" value="EAQ93549.1"/>
    <property type="molecule type" value="Genomic_DNA"/>
</dbReference>
<protein>
    <submittedName>
        <fullName evidence="3">Uncharacterized protein</fullName>
    </submittedName>
</protein>
<organism evidence="3 4">
    <name type="scientific">Chaetomium globosum (strain ATCC 6205 / CBS 148.51 / DSM 1962 / NBRC 6347 / NRRL 1970)</name>
    <name type="common">Soil fungus</name>
    <dbReference type="NCBI Taxonomy" id="306901"/>
    <lineage>
        <taxon>Eukaryota</taxon>
        <taxon>Fungi</taxon>
        <taxon>Dikarya</taxon>
        <taxon>Ascomycota</taxon>
        <taxon>Pezizomycotina</taxon>
        <taxon>Sordariomycetes</taxon>
        <taxon>Sordariomycetidae</taxon>
        <taxon>Sordariales</taxon>
        <taxon>Chaetomiaceae</taxon>
        <taxon>Chaetomium</taxon>
    </lineage>
</organism>
<keyword evidence="2" id="KW-0472">Membrane</keyword>
<dbReference type="STRING" id="306901.Q2HDC0"/>
<keyword evidence="4" id="KW-1185">Reference proteome</keyword>
<evidence type="ECO:0000256" key="2">
    <source>
        <dbReference type="SAM" id="Phobius"/>
    </source>
</evidence>
<dbReference type="InParanoid" id="Q2HDC0"/>
<dbReference type="OrthoDB" id="5353066at2759"/>
<reference evidence="4" key="1">
    <citation type="journal article" date="2015" name="Genome Announc.">
        <title>Draft genome sequence of the cellulolytic fungus Chaetomium globosum.</title>
        <authorList>
            <person name="Cuomo C.A."/>
            <person name="Untereiner W.A."/>
            <person name="Ma L.-J."/>
            <person name="Grabherr M."/>
            <person name="Birren B.W."/>
        </authorList>
    </citation>
    <scope>NUCLEOTIDE SEQUENCE [LARGE SCALE GENOMIC DNA]</scope>
    <source>
        <strain evidence="4">ATCC 6205 / CBS 148.51 / DSM 1962 / NBRC 6347 / NRRL 1970</strain>
    </source>
</reference>
<feature type="transmembrane region" description="Helical" evidence="2">
    <location>
        <begin position="983"/>
        <end position="1002"/>
    </location>
</feature>
<keyword evidence="2" id="KW-1133">Transmembrane helix</keyword>
<sequence>MPGKSDGQGDEYSEYWNPIEDSMTMAPPFRYNTPRSIMPKGTLFPNLGEAHQAITSRLASRPTTGNHISDSSLRSSSSTDYFVVNVSGPTNSAQSLSSVRHMEPAKPSLPERQRCLTASRPSTSRSTGWANTPSEPSPIVSGFESSSAGNSVGNNLNNGAREGNRGNLEPSETSNSVGDIYDQYHTSPTATQGSRAVDGAAPSNTHLYHSEADLTSSHPRSPDIGRVKTSIGPGNTLWQRYHLGDESHQLPLPEPSRTRGHTTNLPRGSFNVVQNFSRPALSIHSVSTLQEPMSAPANLSQASSFEESLPNLETRNSSELVHSNTGPANSDFVIYGRLPPQSDDESLKDRICQGGDVSHGGMSNGVSTDSDEDPFKYDRGSFTVFLQPSREREVSAALRFVSADSTASASGIFQDSLSLEPDTPRVAQSTNNPFVNGLQSYHAATIDYDWEDGDLPREVKISVRSPPAPPNSPVQRTFGLSDYIEGLGGGRRRKDINTLVSDGADWETVATSLGQFDSNRALASSTGYSESQLVKVTGSSIADYSDTSSIHVPQFDAFSSSTERILQHPDSEHMHNTHYPRSLNNTRRPVFLPKPRIHRVNGYLHDPLRKLTDTTTGSSANSARSALVEKLSASIRSRKERKLAQRRDQSFGQQWSRSRFESLESLSSTYSEQPEEEDNTPIASSPDQNGITPIPRQENHVGLTVTGGEIGQQHVRNSSKELLASPIPREPTAAHIKNRHATLSAQSPRDFESPTLFTFPLISLQEAARRKAIGAQNGDDCTVTTRKNCSIDASRATTQRTTPPTPQITKPIPAHASRPTSASILGISRTHRGYSDYSQDHIVLGHDRGISNVTSYKSGTPLVPGHSALSRFFRPPFEPVTSSDASFLGPGNQSVFETPPCLIARDERNTARAVNLTMSNARKTMTADLHTIAVMESSATAGASGGDRGNPLAFFPSTAIDDADADADAAAYLSWEARKRRQAYYYAMCSLCVVPFFALLVYRGTFDSALSWYTRGETGSLTRRQRRNTLVMGIVFSGVWLVALTVFVTVMVNRRGG</sequence>
<evidence type="ECO:0000256" key="1">
    <source>
        <dbReference type="SAM" id="MobiDB-lite"/>
    </source>
</evidence>
<dbReference type="AlphaFoldDB" id="Q2HDC0"/>
<dbReference type="RefSeq" id="XP_001221005.1">
    <property type="nucleotide sequence ID" value="XM_001221004.1"/>
</dbReference>
<feature type="compositionally biased region" description="Polar residues" evidence="1">
    <location>
        <begin position="184"/>
        <end position="194"/>
    </location>
</feature>
<feature type="compositionally biased region" description="Polar residues" evidence="1">
    <location>
        <begin position="143"/>
        <end position="158"/>
    </location>
</feature>
<feature type="compositionally biased region" description="Polar residues" evidence="1">
    <location>
        <begin position="681"/>
        <end position="691"/>
    </location>
</feature>
<name>Q2HDC0_CHAGB</name>
<dbReference type="OMA" id="RFEFRDS"/>
<dbReference type="HOGENOM" id="CLU_289835_0_0_1"/>
<feature type="compositionally biased region" description="Basic and acidic residues" evidence="1">
    <location>
        <begin position="100"/>
        <end position="114"/>
    </location>
</feature>
<feature type="compositionally biased region" description="Low complexity" evidence="1">
    <location>
        <begin position="795"/>
        <end position="814"/>
    </location>
</feature>
<feature type="compositionally biased region" description="Polar residues" evidence="1">
    <location>
        <begin position="119"/>
        <end position="134"/>
    </location>
</feature>
<feature type="region of interest" description="Disordered" evidence="1">
    <location>
        <begin position="212"/>
        <end position="231"/>
    </location>
</feature>
<evidence type="ECO:0000313" key="4">
    <source>
        <dbReference type="Proteomes" id="UP000001056"/>
    </source>
</evidence>
<evidence type="ECO:0000313" key="3">
    <source>
        <dbReference type="EMBL" id="EAQ93549.1"/>
    </source>
</evidence>
<dbReference type="VEuPathDB" id="FungiDB:CHGG_01784"/>
<feature type="region of interest" description="Disordered" evidence="1">
    <location>
        <begin position="794"/>
        <end position="820"/>
    </location>
</feature>
<dbReference type="GeneID" id="4386268"/>
<feature type="region of interest" description="Disordered" evidence="1">
    <location>
        <begin position="90"/>
        <end position="203"/>
    </location>
</feature>
<feature type="transmembrane region" description="Helical" evidence="2">
    <location>
        <begin position="1030"/>
        <end position="1052"/>
    </location>
</feature>
<keyword evidence="2" id="KW-0812">Transmembrane</keyword>
<accession>Q2HDC0</accession>
<gene>
    <name evidence="3" type="ORF">CHGG_01784</name>
</gene>